<evidence type="ECO:0000313" key="2">
    <source>
        <dbReference type="Proteomes" id="UP000649753"/>
    </source>
</evidence>
<dbReference type="AlphaFoldDB" id="A0A927MHT7"/>
<reference evidence="1" key="1">
    <citation type="submission" date="2020-10" db="EMBL/GenBank/DDBJ databases">
        <title>Sequencing the genomes of 1000 actinobacteria strains.</title>
        <authorList>
            <person name="Klenk H.-P."/>
        </authorList>
    </citation>
    <scope>NUCLEOTIDE SEQUENCE</scope>
    <source>
        <strain evidence="1">DSM 46832</strain>
    </source>
</reference>
<dbReference type="PROSITE" id="PS51257">
    <property type="entry name" value="PROKAR_LIPOPROTEIN"/>
    <property type="match status" value="1"/>
</dbReference>
<sequence>MMSTSTKVPTAAASTARAALAGVLLSACLGALAAGARTTRRSGPGAMART</sequence>
<protein>
    <submittedName>
        <fullName evidence="1">Uncharacterized protein</fullName>
    </submittedName>
</protein>
<proteinExistence type="predicted"/>
<gene>
    <name evidence="1" type="ORF">H4W31_007048</name>
</gene>
<comment type="caution">
    <text evidence="1">The sequence shown here is derived from an EMBL/GenBank/DDBJ whole genome shotgun (WGS) entry which is preliminary data.</text>
</comment>
<dbReference type="EMBL" id="JADBEB010000001">
    <property type="protein sequence ID" value="MBE1491410.1"/>
    <property type="molecule type" value="Genomic_DNA"/>
</dbReference>
<name>A0A927MHT7_9ACTN</name>
<accession>A0A927MHT7</accession>
<organism evidence="1 2">
    <name type="scientific">Plantactinospora soyae</name>
    <dbReference type="NCBI Taxonomy" id="1544732"/>
    <lineage>
        <taxon>Bacteria</taxon>
        <taxon>Bacillati</taxon>
        <taxon>Actinomycetota</taxon>
        <taxon>Actinomycetes</taxon>
        <taxon>Micromonosporales</taxon>
        <taxon>Micromonosporaceae</taxon>
        <taxon>Plantactinospora</taxon>
    </lineage>
</organism>
<dbReference type="Proteomes" id="UP000649753">
    <property type="component" value="Unassembled WGS sequence"/>
</dbReference>
<evidence type="ECO:0000313" key="1">
    <source>
        <dbReference type="EMBL" id="MBE1491410.1"/>
    </source>
</evidence>
<keyword evidence="2" id="KW-1185">Reference proteome</keyword>